<dbReference type="AlphaFoldDB" id="A0A1J5PMB9"/>
<sequence length="181" mass="19182">MQRLCVCRRGVGMIDALHDLPGRGRGPAGYRIGIAGAPVDRFDPQSVRGFADQLLERRAFQHAIDQLAPVVIGRGREIRCEGQVTGLRCHLGRRSWAPLFRAEIATGGPPSQTVVLVSFGHARSGNRSIPSVESCASAEATLRPAITRLGAISASGTSTKARSNRRGCGSVSSGFCIETSS</sequence>
<reference evidence="1" key="1">
    <citation type="submission" date="2016-10" db="EMBL/GenBank/DDBJ databases">
        <title>Sequence of Gallionella enrichment culture.</title>
        <authorList>
            <person name="Poehlein A."/>
            <person name="Muehling M."/>
            <person name="Daniel R."/>
        </authorList>
    </citation>
    <scope>NUCLEOTIDE SEQUENCE</scope>
</reference>
<proteinExistence type="predicted"/>
<name>A0A1J5PMB9_9ZZZZ</name>
<evidence type="ECO:0000313" key="1">
    <source>
        <dbReference type="EMBL" id="OIQ66427.1"/>
    </source>
</evidence>
<organism evidence="1">
    <name type="scientific">mine drainage metagenome</name>
    <dbReference type="NCBI Taxonomy" id="410659"/>
    <lineage>
        <taxon>unclassified sequences</taxon>
        <taxon>metagenomes</taxon>
        <taxon>ecological metagenomes</taxon>
    </lineage>
</organism>
<accession>A0A1J5PMB9</accession>
<comment type="caution">
    <text evidence="1">The sequence shown here is derived from an EMBL/GenBank/DDBJ whole genome shotgun (WGS) entry which is preliminary data.</text>
</comment>
<gene>
    <name evidence="1" type="ORF">GALL_520010</name>
</gene>
<protein>
    <submittedName>
        <fullName evidence="1">Uncharacterized protein</fullName>
    </submittedName>
</protein>
<dbReference type="EMBL" id="MLJW01006609">
    <property type="protein sequence ID" value="OIQ66427.1"/>
    <property type="molecule type" value="Genomic_DNA"/>
</dbReference>